<keyword evidence="2" id="KW-0472">Membrane</keyword>
<feature type="transmembrane region" description="Helical" evidence="2">
    <location>
        <begin position="130"/>
        <end position="149"/>
    </location>
</feature>
<reference evidence="4" key="1">
    <citation type="submission" date="2021-02" db="EMBL/GenBank/DDBJ databases">
        <title>Leucobacter sp. CX169.</title>
        <authorList>
            <person name="Cheng Y."/>
        </authorList>
    </citation>
    <scope>NUCLEOTIDE SEQUENCE [LARGE SCALE GENOMIC DNA]</scope>
    <source>
        <strain evidence="4">JY899</strain>
    </source>
</reference>
<dbReference type="Proteomes" id="UP000705983">
    <property type="component" value="Unassembled WGS sequence"/>
</dbReference>
<feature type="transmembrane region" description="Helical" evidence="2">
    <location>
        <begin position="105"/>
        <end position="124"/>
    </location>
</feature>
<gene>
    <name evidence="3" type="ORF">JVW63_02005</name>
</gene>
<sequence>MEFQGYALFAAVIVLLTVVYPTLSWRSRVALATPVDERVSENLRVVNSVDRWTTSTSANRGTILPRVEPRMSDKRRVDPNNLRTLAASRARARARVAQRTARMRAMGMGVGVAVLISLIAWIIVAAGTAHMILAIIPTILTVAGLGLYIRVLPSAREANAKDQKTIAKLDSKLEKLSATARVQDRKPKASKKVPRKVAEARRASAQSAASAASVASASTVASAPSVASAPEAPAPRTQTVKPAVEVSTPSYTPKPTFSRRTVKPFEPAEAPTAPVPYRPMQMGEKFSHAVSASSADAAPIIATFNFDEVLEARRRA</sequence>
<feature type="compositionally biased region" description="Low complexity" evidence="1">
    <location>
        <begin position="224"/>
        <end position="235"/>
    </location>
</feature>
<proteinExistence type="predicted"/>
<accession>A0ABS2TCV6</accession>
<dbReference type="EMBL" id="JAFFJS010000001">
    <property type="protein sequence ID" value="MBM9432485.1"/>
    <property type="molecule type" value="Genomic_DNA"/>
</dbReference>
<evidence type="ECO:0000313" key="3">
    <source>
        <dbReference type="EMBL" id="MBM9432485.1"/>
    </source>
</evidence>
<feature type="compositionally biased region" description="Polar residues" evidence="1">
    <location>
        <begin position="247"/>
        <end position="259"/>
    </location>
</feature>
<dbReference type="RefSeq" id="WP_187996013.1">
    <property type="nucleotide sequence ID" value="NZ_JACEXG010000001.1"/>
</dbReference>
<feature type="region of interest" description="Disordered" evidence="1">
    <location>
        <begin position="224"/>
        <end position="259"/>
    </location>
</feature>
<evidence type="ECO:0000256" key="2">
    <source>
        <dbReference type="SAM" id="Phobius"/>
    </source>
</evidence>
<keyword evidence="2" id="KW-1133">Transmembrane helix</keyword>
<comment type="caution">
    <text evidence="3">The sequence shown here is derived from an EMBL/GenBank/DDBJ whole genome shotgun (WGS) entry which is preliminary data.</text>
</comment>
<feature type="transmembrane region" description="Helical" evidence="2">
    <location>
        <begin position="6"/>
        <end position="23"/>
    </location>
</feature>
<evidence type="ECO:0000256" key="1">
    <source>
        <dbReference type="SAM" id="MobiDB-lite"/>
    </source>
</evidence>
<keyword evidence="4" id="KW-1185">Reference proteome</keyword>
<keyword evidence="2" id="KW-0812">Transmembrane</keyword>
<name>A0ABS2TCV6_9ACTO</name>
<organism evidence="3 4">
    <name type="scientific">Flaviflexus equikiangi</name>
    <dbReference type="NCBI Taxonomy" id="2758573"/>
    <lineage>
        <taxon>Bacteria</taxon>
        <taxon>Bacillati</taxon>
        <taxon>Actinomycetota</taxon>
        <taxon>Actinomycetes</taxon>
        <taxon>Actinomycetales</taxon>
        <taxon>Actinomycetaceae</taxon>
        <taxon>Flaviflexus</taxon>
    </lineage>
</organism>
<protein>
    <submittedName>
        <fullName evidence="3">Uncharacterized protein</fullName>
    </submittedName>
</protein>
<evidence type="ECO:0000313" key="4">
    <source>
        <dbReference type="Proteomes" id="UP000705983"/>
    </source>
</evidence>
<feature type="region of interest" description="Disordered" evidence="1">
    <location>
        <begin position="178"/>
        <end position="202"/>
    </location>
</feature>